<feature type="domain" description="Enolase C-terminal" evidence="4">
    <location>
        <begin position="152"/>
        <end position="361"/>
    </location>
</feature>
<keyword evidence="6" id="KW-1185">Reference proteome</keyword>
<accession>A0A7K1FSR2</accession>
<dbReference type="InterPro" id="IPR013341">
    <property type="entry name" value="Mandelate_racemase_N_dom"/>
</dbReference>
<feature type="domain" description="Mandelate racemase/muconate lactonizing enzyme N-terminal" evidence="3">
    <location>
        <begin position="52"/>
        <end position="125"/>
    </location>
</feature>
<comment type="similarity">
    <text evidence="1">Belongs to the mandelate racemase/muconate lactonizing enzyme family.</text>
</comment>
<dbReference type="Gene3D" id="3.30.390.10">
    <property type="entry name" value="Enolase-like, N-terminal domain"/>
    <property type="match status" value="1"/>
</dbReference>
<reference evidence="5 6" key="1">
    <citation type="submission" date="2019-11" db="EMBL/GenBank/DDBJ databases">
        <authorList>
            <person name="Jiang L.-Q."/>
        </authorList>
    </citation>
    <scope>NUCLEOTIDE SEQUENCE [LARGE SCALE GENOMIC DNA]</scope>
    <source>
        <strain evidence="5 6">YIM 132087</strain>
    </source>
</reference>
<dbReference type="Pfam" id="PF13378">
    <property type="entry name" value="MR_MLE_C"/>
    <property type="match status" value="1"/>
</dbReference>
<evidence type="ECO:0000259" key="4">
    <source>
        <dbReference type="Pfam" id="PF13378"/>
    </source>
</evidence>
<dbReference type="AlphaFoldDB" id="A0A7K1FSR2"/>
<evidence type="ECO:0000256" key="2">
    <source>
        <dbReference type="ARBA" id="ARBA00022723"/>
    </source>
</evidence>
<evidence type="ECO:0000313" key="5">
    <source>
        <dbReference type="EMBL" id="MTD17192.1"/>
    </source>
</evidence>
<dbReference type="SUPFAM" id="SSF54826">
    <property type="entry name" value="Enolase N-terminal domain-like"/>
    <property type="match status" value="1"/>
</dbReference>
<gene>
    <name evidence="5" type="ORF">GIS00_24975</name>
</gene>
<dbReference type="Proteomes" id="UP000460221">
    <property type="component" value="Unassembled WGS sequence"/>
</dbReference>
<dbReference type="PANTHER" id="PTHR48080">
    <property type="entry name" value="D-GALACTONATE DEHYDRATASE-RELATED"/>
    <property type="match status" value="1"/>
</dbReference>
<proteinExistence type="inferred from homology"/>
<dbReference type="Gene3D" id="3.20.20.120">
    <property type="entry name" value="Enolase-like C-terminal domain"/>
    <property type="match status" value="1"/>
</dbReference>
<protein>
    <recommendedName>
        <fullName evidence="7">Muconate cycloisomerase</fullName>
    </recommendedName>
</protein>
<organism evidence="5 6">
    <name type="scientific">Nakamurella alba</name>
    <dbReference type="NCBI Taxonomy" id="2665158"/>
    <lineage>
        <taxon>Bacteria</taxon>
        <taxon>Bacillati</taxon>
        <taxon>Actinomycetota</taxon>
        <taxon>Actinomycetes</taxon>
        <taxon>Nakamurellales</taxon>
        <taxon>Nakamurellaceae</taxon>
        <taxon>Nakamurella</taxon>
    </lineage>
</organism>
<keyword evidence="2" id="KW-0479">Metal-binding</keyword>
<comment type="caution">
    <text evidence="5">The sequence shown here is derived from an EMBL/GenBank/DDBJ whole genome shotgun (WGS) entry which is preliminary data.</text>
</comment>
<name>A0A7K1FSR2_9ACTN</name>
<dbReference type="SFLD" id="SFLDS00001">
    <property type="entry name" value="Enolase"/>
    <property type="match status" value="1"/>
</dbReference>
<dbReference type="GO" id="GO:0046872">
    <property type="term" value="F:metal ion binding"/>
    <property type="evidence" value="ECO:0007669"/>
    <property type="project" value="UniProtKB-KW"/>
</dbReference>
<evidence type="ECO:0000256" key="1">
    <source>
        <dbReference type="ARBA" id="ARBA00008031"/>
    </source>
</evidence>
<sequence length="389" mass="41288">MPVISDVRLTSVNTPRTNGAVCGHVIVELLTDHDPDAPVGLGEMSDLQHLPRYHPDVADLQGTLRELLVGRDSLDLTALTALMEQNFPQGGYVYDKSRAIRCGVDLALWDLNARSLGLRVCDLLGGAVRDALPIAYPVFRALTPADVEANLAQVDTVMATGQRTFRVYAGRDLALDEQFLRAVRDRHGDSIVLKSLDFSNLLGWKQACAFVERVADLGIDLVESPARTDDLAGLTLAAQRLPVPVSEHVHSYRQALQLADSGVDVFNVSIIAIGGITPIRTVIAIAEAAGKECLLGTTQELSIGTAAAAHVGVAMRAITLPSDPVGPLLYTTDVVRQPVSFAGGRLWVPDGPGLGMELDPERLAAAAGPLSWSGTTATAVVDRRAGSTG</sequence>
<dbReference type="SUPFAM" id="SSF51604">
    <property type="entry name" value="Enolase C-terminal domain-like"/>
    <property type="match status" value="1"/>
</dbReference>
<dbReference type="InterPro" id="IPR029017">
    <property type="entry name" value="Enolase-like_N"/>
</dbReference>
<evidence type="ECO:0000313" key="6">
    <source>
        <dbReference type="Proteomes" id="UP000460221"/>
    </source>
</evidence>
<evidence type="ECO:0000259" key="3">
    <source>
        <dbReference type="Pfam" id="PF02746"/>
    </source>
</evidence>
<dbReference type="InterPro" id="IPR029065">
    <property type="entry name" value="Enolase_C-like"/>
</dbReference>
<dbReference type="InterPro" id="IPR036849">
    <property type="entry name" value="Enolase-like_C_sf"/>
</dbReference>
<dbReference type="PANTHER" id="PTHR48080:SF3">
    <property type="entry name" value="ENOLASE SUPERFAMILY MEMBER DDB_G0284701"/>
    <property type="match status" value="1"/>
</dbReference>
<dbReference type="RefSeq" id="WP_154771191.1">
    <property type="nucleotide sequence ID" value="NZ_WLYK01000016.1"/>
</dbReference>
<dbReference type="InterPro" id="IPR034593">
    <property type="entry name" value="DgoD-like"/>
</dbReference>
<dbReference type="Pfam" id="PF02746">
    <property type="entry name" value="MR_MLE_N"/>
    <property type="match status" value="1"/>
</dbReference>
<dbReference type="EMBL" id="WLYK01000016">
    <property type="protein sequence ID" value="MTD17192.1"/>
    <property type="molecule type" value="Genomic_DNA"/>
</dbReference>
<evidence type="ECO:0008006" key="7">
    <source>
        <dbReference type="Google" id="ProtNLM"/>
    </source>
</evidence>